<evidence type="ECO:0000313" key="17">
    <source>
        <dbReference type="Proteomes" id="UP000257039"/>
    </source>
</evidence>
<sequence length="375" mass="42916">MGIFSVTTWNVTMKRACYYILPPVVIIAYASITTLQKGQHSLPQAKSGLATQQEVMVSDKELSSNKKEHEYLAVNGNNSSNTTVVKGILPASWQGTRIDGRLKIDEAGHLIVEQQTKDLFDYFLSAAGEVPTEELIVKLQHYLTENLPSPAKEEGLSLLNDYISYRVELSNYQEQYANLHLNENAQEISDNLQQGYSQNNVEQLQTHFEHLYQLRRDKLGMDVADAFFGLQEEYDQYQLEKIKIAQNDSLSVAQKQAEYNRILDEMPTQVRFIVAPEQVMSQLSDINQQYISEVDRYQARSELLGDEAAQRLAALDKKREQWKSRLSTFRTMKAEIERSGLSTPDQQQAINQLLNDQFSHHERRRVAAIENINLP</sequence>
<evidence type="ECO:0000256" key="7">
    <source>
        <dbReference type="ARBA" id="ARBA00022692"/>
    </source>
</evidence>
<dbReference type="Pfam" id="PF03280">
    <property type="entry name" value="Lipase_chap"/>
    <property type="match status" value="1"/>
</dbReference>
<evidence type="ECO:0000256" key="6">
    <source>
        <dbReference type="ARBA" id="ARBA00022519"/>
    </source>
</evidence>
<comment type="subcellular location">
    <subcellularLocation>
        <location evidence="2">Cell inner membrane</location>
        <topology evidence="2">Single-pass membrane protein</topology>
        <orientation evidence="2">Periplasmic side</orientation>
    </subcellularLocation>
</comment>
<name>A0A4P9VJ18_9GAMM</name>
<dbReference type="EMBL" id="NDXW01000001">
    <property type="protein sequence ID" value="RDH42354.1"/>
    <property type="molecule type" value="Genomic_DNA"/>
</dbReference>
<evidence type="ECO:0000256" key="14">
    <source>
        <dbReference type="ARBA" id="ARBA00031542"/>
    </source>
</evidence>
<keyword evidence="17" id="KW-1185">Reference proteome</keyword>
<evidence type="ECO:0000256" key="12">
    <source>
        <dbReference type="ARBA" id="ARBA00023186"/>
    </source>
</evidence>
<protein>
    <recommendedName>
        <fullName evidence="4">Lipase chaperone</fullName>
    </recommendedName>
    <alternativeName>
        <fullName evidence="15">Lipase foldase</fullName>
    </alternativeName>
    <alternativeName>
        <fullName evidence="13">Lipase helper protein</fullName>
    </alternativeName>
    <alternativeName>
        <fullName evidence="14">Lipase modulator</fullName>
    </alternativeName>
</protein>
<keyword evidence="9" id="KW-1133">Transmembrane helix</keyword>
<evidence type="ECO:0000256" key="1">
    <source>
        <dbReference type="ARBA" id="ARBA00003280"/>
    </source>
</evidence>
<proteinExistence type="inferred from homology"/>
<evidence type="ECO:0000256" key="9">
    <source>
        <dbReference type="ARBA" id="ARBA00022989"/>
    </source>
</evidence>
<evidence type="ECO:0000256" key="11">
    <source>
        <dbReference type="ARBA" id="ARBA00023136"/>
    </source>
</evidence>
<evidence type="ECO:0000256" key="10">
    <source>
        <dbReference type="ARBA" id="ARBA00023098"/>
    </source>
</evidence>
<keyword evidence="10" id="KW-0443">Lipid metabolism</keyword>
<evidence type="ECO:0000256" key="13">
    <source>
        <dbReference type="ARBA" id="ARBA00030948"/>
    </source>
</evidence>
<accession>A0A4P9VJ18</accession>
<comment type="function">
    <text evidence="1">May be involved in the folding of the extracellular lipase during its passage through the periplasm.</text>
</comment>
<keyword evidence="6" id="KW-0997">Cell inner membrane</keyword>
<dbReference type="AlphaFoldDB" id="A0A4P9VJ18"/>
<keyword evidence="5" id="KW-1003">Cell membrane</keyword>
<dbReference type="GO" id="GO:0051082">
    <property type="term" value="F:unfolded protein binding"/>
    <property type="evidence" value="ECO:0007669"/>
    <property type="project" value="InterPro"/>
</dbReference>
<organism evidence="16 17">
    <name type="scientific">Zooshikella ganghwensis</name>
    <dbReference type="NCBI Taxonomy" id="202772"/>
    <lineage>
        <taxon>Bacteria</taxon>
        <taxon>Pseudomonadati</taxon>
        <taxon>Pseudomonadota</taxon>
        <taxon>Gammaproteobacteria</taxon>
        <taxon>Oceanospirillales</taxon>
        <taxon>Zooshikellaceae</taxon>
        <taxon>Zooshikella</taxon>
    </lineage>
</organism>
<evidence type="ECO:0000313" key="16">
    <source>
        <dbReference type="EMBL" id="RDH42354.1"/>
    </source>
</evidence>
<reference evidence="16 17" key="1">
    <citation type="submission" date="2017-04" db="EMBL/GenBank/DDBJ databases">
        <title>Draft genome sequence of Zooshikella ganghwensis VG4 isolated from Red Sea sediments.</title>
        <authorList>
            <person name="Rehman Z."/>
            <person name="Alam I."/>
            <person name="Kamau A."/>
            <person name="Bajic V."/>
            <person name="Leiknes T."/>
        </authorList>
    </citation>
    <scope>NUCLEOTIDE SEQUENCE [LARGE SCALE GENOMIC DNA]</scope>
    <source>
        <strain evidence="16 17">VG4</strain>
    </source>
</reference>
<comment type="caution">
    <text evidence="16">The sequence shown here is derived from an EMBL/GenBank/DDBJ whole genome shotgun (WGS) entry which is preliminary data.</text>
</comment>
<dbReference type="GO" id="GO:0005886">
    <property type="term" value="C:plasma membrane"/>
    <property type="evidence" value="ECO:0007669"/>
    <property type="project" value="UniProtKB-SubCell"/>
</dbReference>
<evidence type="ECO:0000256" key="2">
    <source>
        <dbReference type="ARBA" id="ARBA00004383"/>
    </source>
</evidence>
<dbReference type="SUPFAM" id="SSF158855">
    <property type="entry name" value="Lipase chaperone-like"/>
    <property type="match status" value="1"/>
</dbReference>
<dbReference type="GO" id="GO:0006457">
    <property type="term" value="P:protein folding"/>
    <property type="evidence" value="ECO:0007669"/>
    <property type="project" value="InterPro"/>
</dbReference>
<evidence type="ECO:0000256" key="3">
    <source>
        <dbReference type="ARBA" id="ARBA00010358"/>
    </source>
</evidence>
<evidence type="ECO:0000256" key="4">
    <source>
        <dbReference type="ARBA" id="ARBA00019692"/>
    </source>
</evidence>
<gene>
    <name evidence="16" type="ORF">B9G39_02235</name>
</gene>
<evidence type="ECO:0000256" key="8">
    <source>
        <dbReference type="ARBA" id="ARBA00022963"/>
    </source>
</evidence>
<evidence type="ECO:0000256" key="5">
    <source>
        <dbReference type="ARBA" id="ARBA00022475"/>
    </source>
</evidence>
<evidence type="ECO:0000256" key="15">
    <source>
        <dbReference type="ARBA" id="ARBA00033028"/>
    </source>
</evidence>
<dbReference type="Proteomes" id="UP000257039">
    <property type="component" value="Unassembled WGS sequence"/>
</dbReference>
<comment type="similarity">
    <text evidence="3">Belongs to the lipase chaperone family.</text>
</comment>
<keyword evidence="8" id="KW-0442">Lipid degradation</keyword>
<keyword evidence="11" id="KW-0472">Membrane</keyword>
<dbReference type="GO" id="GO:0016042">
    <property type="term" value="P:lipid catabolic process"/>
    <property type="evidence" value="ECO:0007669"/>
    <property type="project" value="UniProtKB-KW"/>
</dbReference>
<dbReference type="InterPro" id="IPR004961">
    <property type="entry name" value="Lipase_chaperone"/>
</dbReference>
<keyword evidence="12" id="KW-0143">Chaperone</keyword>
<keyword evidence="7" id="KW-0812">Transmembrane</keyword>